<evidence type="ECO:0000313" key="1">
    <source>
        <dbReference type="Ensembl" id="ENSSPAP00000012966.1"/>
    </source>
</evidence>
<dbReference type="AlphaFoldDB" id="A0A3B4ZYQ2"/>
<proteinExistence type="predicted"/>
<sequence>ICLQMSEDKKGRAEKNPNLLLNISEQVGASCFCRADMFLLLTQHSHCVLEVNLRSARLQRYLTEAA</sequence>
<protein>
    <submittedName>
        <fullName evidence="1">Uncharacterized protein</fullName>
    </submittedName>
</protein>
<organism evidence="1">
    <name type="scientific">Stegastes partitus</name>
    <name type="common">bicolor damselfish</name>
    <dbReference type="NCBI Taxonomy" id="144197"/>
    <lineage>
        <taxon>Eukaryota</taxon>
        <taxon>Metazoa</taxon>
        <taxon>Chordata</taxon>
        <taxon>Craniata</taxon>
        <taxon>Vertebrata</taxon>
        <taxon>Euteleostomi</taxon>
        <taxon>Actinopterygii</taxon>
        <taxon>Neopterygii</taxon>
        <taxon>Teleostei</taxon>
        <taxon>Neoteleostei</taxon>
        <taxon>Acanthomorphata</taxon>
        <taxon>Ovalentaria</taxon>
        <taxon>Pomacentridae</taxon>
        <taxon>Stegastes</taxon>
    </lineage>
</organism>
<reference evidence="1" key="1">
    <citation type="submission" date="2023-09" db="UniProtKB">
        <authorList>
            <consortium name="Ensembl"/>
        </authorList>
    </citation>
    <scope>IDENTIFICATION</scope>
</reference>
<dbReference type="Ensembl" id="ENSSPAT00000013186.1">
    <property type="protein sequence ID" value="ENSSPAP00000012966.1"/>
    <property type="gene ID" value="ENSSPAG00000009831.1"/>
</dbReference>
<accession>A0A3B4ZYQ2</accession>
<name>A0A3B4ZYQ2_9TELE</name>